<evidence type="ECO:0000259" key="2">
    <source>
        <dbReference type="PROSITE" id="PS50102"/>
    </source>
</evidence>
<dbReference type="InterPro" id="IPR000504">
    <property type="entry name" value="RRM_dom"/>
</dbReference>
<gene>
    <name evidence="4" type="primary">LOC120261928</name>
</gene>
<dbReference type="SUPFAM" id="SSF54928">
    <property type="entry name" value="RNA-binding domain, RBD"/>
    <property type="match status" value="1"/>
</dbReference>
<dbReference type="AlphaFoldDB" id="A0AB40BEW3"/>
<evidence type="ECO:0000313" key="3">
    <source>
        <dbReference type="Proteomes" id="UP001515500"/>
    </source>
</evidence>
<dbReference type="Proteomes" id="UP001515500">
    <property type="component" value="Chromosome 5"/>
</dbReference>
<evidence type="ECO:0000313" key="4">
    <source>
        <dbReference type="RefSeq" id="XP_039125882.1"/>
    </source>
</evidence>
<name>A0AB40BEW3_DIOCR</name>
<keyword evidence="1" id="KW-0694">RNA-binding</keyword>
<feature type="domain" description="RRM" evidence="2">
    <location>
        <begin position="55"/>
        <end position="129"/>
    </location>
</feature>
<sequence length="297" mass="32798">MFCFVEIFSISWDPELSISLNLMEVSLDDCNQEKGMDSQMVINETNWTIDVSDIRTVLVRNISIAVTERDVREFFSFSGEIDYIEMQSESEKSQLAFVTFKDSQGADTAMLLSGATIADLPVTITQVMDYRLPPGYYKQPIIERELPPAGSAVRKAENVVSSMLAKGFSLGKDALKRAKSFDEKHHLVHNASVTVASINQKIGLSEKIGIGTSMVSEKVREVDEHFQVSEITRSAYAAAEETVSNASSVLMSNQYVSTGASWVSNVFGMVAKAAGDVSMMTKEKVDKAEIEKEIIPY</sequence>
<dbReference type="RefSeq" id="XP_039125882.1">
    <property type="nucleotide sequence ID" value="XM_039269948.1"/>
</dbReference>
<proteinExistence type="predicted"/>
<organism evidence="3 4">
    <name type="scientific">Dioscorea cayennensis subsp. rotundata</name>
    <name type="common">White Guinea yam</name>
    <name type="synonym">Dioscorea rotundata</name>
    <dbReference type="NCBI Taxonomy" id="55577"/>
    <lineage>
        <taxon>Eukaryota</taxon>
        <taxon>Viridiplantae</taxon>
        <taxon>Streptophyta</taxon>
        <taxon>Embryophyta</taxon>
        <taxon>Tracheophyta</taxon>
        <taxon>Spermatophyta</taxon>
        <taxon>Magnoliopsida</taxon>
        <taxon>Liliopsida</taxon>
        <taxon>Dioscoreales</taxon>
        <taxon>Dioscoreaceae</taxon>
        <taxon>Dioscorea</taxon>
    </lineage>
</organism>
<dbReference type="GO" id="GO:0003723">
    <property type="term" value="F:RNA binding"/>
    <property type="evidence" value="ECO:0007669"/>
    <property type="project" value="UniProtKB-UniRule"/>
</dbReference>
<reference evidence="4" key="1">
    <citation type="submission" date="2025-08" db="UniProtKB">
        <authorList>
            <consortium name="RefSeq"/>
        </authorList>
    </citation>
    <scope>IDENTIFICATION</scope>
</reference>
<dbReference type="PROSITE" id="PS50102">
    <property type="entry name" value="RRM"/>
    <property type="match status" value="1"/>
</dbReference>
<accession>A0AB40BEW3</accession>
<dbReference type="PANTHER" id="PTHR32343:SF29">
    <property type="entry name" value="RNA-BINDING (RRM_RBD_RNP MOTIFS) FAMILY PROTEIN"/>
    <property type="match status" value="1"/>
</dbReference>
<keyword evidence="3" id="KW-1185">Reference proteome</keyword>
<protein>
    <submittedName>
        <fullName evidence="4">Binding partner of ACD11 1-like</fullName>
    </submittedName>
</protein>
<evidence type="ECO:0000256" key="1">
    <source>
        <dbReference type="PROSITE-ProRule" id="PRU00176"/>
    </source>
</evidence>
<dbReference type="SMART" id="SM00360">
    <property type="entry name" value="RRM"/>
    <property type="match status" value="1"/>
</dbReference>
<dbReference type="Pfam" id="PF00076">
    <property type="entry name" value="RRM_1"/>
    <property type="match status" value="1"/>
</dbReference>
<dbReference type="Gene3D" id="3.30.70.330">
    <property type="match status" value="1"/>
</dbReference>
<dbReference type="InterPro" id="IPR035979">
    <property type="entry name" value="RBD_domain_sf"/>
</dbReference>
<dbReference type="PANTHER" id="PTHR32343">
    <property type="entry name" value="SERINE/ARGININE-RICH SPLICING FACTOR"/>
    <property type="match status" value="1"/>
</dbReference>
<dbReference type="InterPro" id="IPR012677">
    <property type="entry name" value="Nucleotide-bd_a/b_plait_sf"/>
</dbReference>
<dbReference type="GeneID" id="120261928"/>